<proteinExistence type="predicted"/>
<dbReference type="EMBL" id="CP020114">
    <property type="protein sequence ID" value="AVZ30910.1"/>
    <property type="molecule type" value="Genomic_DNA"/>
</dbReference>
<dbReference type="SUPFAM" id="SSF56300">
    <property type="entry name" value="Metallo-dependent phosphatases"/>
    <property type="match status" value="1"/>
</dbReference>
<evidence type="ECO:0000313" key="3">
    <source>
        <dbReference type="Proteomes" id="UP000244056"/>
    </source>
</evidence>
<feature type="domain" description="Calcineurin-like phosphoesterase" evidence="1">
    <location>
        <begin position="34"/>
        <end position="249"/>
    </location>
</feature>
<dbReference type="PANTHER" id="PTHR35769:SF2">
    <property type="entry name" value="CALCINEURIN-LIKE METALLO-PHOSPHOESTERASE SUPERFAMILY PROTEIN"/>
    <property type="match status" value="1"/>
</dbReference>
<protein>
    <recommendedName>
        <fullName evidence="1">Calcineurin-like phosphoesterase domain-containing protein</fullName>
    </recommendedName>
</protein>
<dbReference type="KEGG" id="nsp:BMF81_03011"/>
<dbReference type="InterPro" id="IPR004843">
    <property type="entry name" value="Calcineurin-like_PHP"/>
</dbReference>
<name>A0A2S0Q9C3_NODSP</name>
<sequence length="333" mass="36670">MSPHLCPNSTEFHILEIDGKESGMTSQKTKSITLKIAVVGDVHDQWELEDGMALKHLGVDLVLFVGDFGNESVDVVRAIASLDIPKAAVMGNHDAWYTATEWGRRKCPYDRSKSDWVQEQLDLLGAAHVGYSQLDFPAWNLTVVGGRPFTWGGPEWKFANILAERYGVTSMAESADRIVKAVNSAAHETIIFLGHNGPSGLGDRPEDPCGKDWHPIGGDFGDPDLGAAISQTLTAGKTIPLVTFGHMHRTLRHTKKVQRKAVFRSPEGTIYLNAATVPRILENQGQKLRSFSIVSLEAGEVSQVSQVWIGHNFQVTSEEILYERSLRQPEAFA</sequence>
<gene>
    <name evidence="2" type="ORF">BMF81_03011</name>
</gene>
<dbReference type="CDD" id="cd07397">
    <property type="entry name" value="MPP_NostocDevT-like"/>
    <property type="match status" value="1"/>
</dbReference>
<dbReference type="AlphaFoldDB" id="A0A2S0Q9C3"/>
<accession>A0A2S0Q9C3</accession>
<dbReference type="InterPro" id="IPR029052">
    <property type="entry name" value="Metallo-depent_PP-like"/>
</dbReference>
<dbReference type="InterPro" id="IPR027629">
    <property type="entry name" value="DevT-like"/>
</dbReference>
<reference evidence="2 3" key="1">
    <citation type="submission" date="2017-03" db="EMBL/GenBank/DDBJ databases">
        <title>Comparative genomics of the toxic Baltic Sea cyanobacteria Nodularia spumigena UHCC 0039 and its response on varying salinity.</title>
        <authorList>
            <person name="Teikari J.E."/>
        </authorList>
    </citation>
    <scope>NUCLEOTIDE SEQUENCE [LARGE SCALE GENOMIC DNA]</scope>
    <source>
        <strain evidence="2 3">UHCC 0039</strain>
    </source>
</reference>
<evidence type="ECO:0000259" key="1">
    <source>
        <dbReference type="Pfam" id="PF00149"/>
    </source>
</evidence>
<organism evidence="2 3">
    <name type="scientific">Nodularia spumigena UHCC 0039</name>
    <dbReference type="NCBI Taxonomy" id="1914872"/>
    <lineage>
        <taxon>Bacteria</taxon>
        <taxon>Bacillati</taxon>
        <taxon>Cyanobacteriota</taxon>
        <taxon>Cyanophyceae</taxon>
        <taxon>Nostocales</taxon>
        <taxon>Nodulariaceae</taxon>
        <taxon>Nodularia</taxon>
    </lineage>
</organism>
<dbReference type="Gene3D" id="3.60.21.10">
    <property type="match status" value="1"/>
</dbReference>
<evidence type="ECO:0000313" key="2">
    <source>
        <dbReference type="EMBL" id="AVZ30910.1"/>
    </source>
</evidence>
<dbReference type="NCBIfam" id="TIGR04168">
    <property type="entry name" value="TIGR04168 family protein"/>
    <property type="match status" value="1"/>
</dbReference>
<dbReference type="Pfam" id="PF00149">
    <property type="entry name" value="Metallophos"/>
    <property type="match status" value="1"/>
</dbReference>
<dbReference type="Proteomes" id="UP000244056">
    <property type="component" value="Chromosome"/>
</dbReference>
<dbReference type="PANTHER" id="PTHR35769">
    <property type="entry name" value="CALCINEURIN-LIKE METALLO-PHOSPHOESTERASE SUPERFAMILY PROTEIN"/>
    <property type="match status" value="1"/>
</dbReference>
<dbReference type="GO" id="GO:0016787">
    <property type="term" value="F:hydrolase activity"/>
    <property type="evidence" value="ECO:0007669"/>
    <property type="project" value="InterPro"/>
</dbReference>